<protein>
    <submittedName>
        <fullName evidence="3">Uncharacterized protein</fullName>
    </submittedName>
</protein>
<dbReference type="KEGG" id="tet:TTHERM_01119510"/>
<feature type="region of interest" description="Disordered" evidence="2">
    <location>
        <begin position="659"/>
        <end position="719"/>
    </location>
</feature>
<dbReference type="AlphaFoldDB" id="Q239M9"/>
<evidence type="ECO:0000256" key="2">
    <source>
        <dbReference type="SAM" id="MobiDB-lite"/>
    </source>
</evidence>
<feature type="compositionally biased region" description="Low complexity" evidence="2">
    <location>
        <begin position="358"/>
        <end position="367"/>
    </location>
</feature>
<dbReference type="Proteomes" id="UP000009168">
    <property type="component" value="Unassembled WGS sequence"/>
</dbReference>
<feature type="compositionally biased region" description="Polar residues" evidence="2">
    <location>
        <begin position="331"/>
        <end position="357"/>
    </location>
</feature>
<evidence type="ECO:0000256" key="1">
    <source>
        <dbReference type="SAM" id="Coils"/>
    </source>
</evidence>
<dbReference type="RefSeq" id="XP_001013486.1">
    <property type="nucleotide sequence ID" value="XM_001013486.2"/>
</dbReference>
<accession>Q239M9</accession>
<evidence type="ECO:0000313" key="4">
    <source>
        <dbReference type="Proteomes" id="UP000009168"/>
    </source>
</evidence>
<sequence>MKNFDDLNNDKSLFLTQSYLRKGGLYQKQLQYQQQMEQENRIAREQLEQQKKYIEEKEQIELDVSRPIQMNDELIYLAQTIKNSDSADKNSGINNLINNRKIAKSFSIISPKPQTHSDLQVNIQINGEASIKSQYPNSNIDLDLDKKKVNTEIQLADQDDNLIDTNRLLDLQINNMDKSKHANGNCSVQTAYFKDKNSMSINHNQPSSFFPNTNNRLEVGQINQISRFGLSQNNINLVKSEIDDYEDCDDTIDETGEFTKAEVTKYQFRTREPQLRMKKEQIFNKPSHKGSYNAASFCNNHINQTFASNRNGSCEQLPNSSRRRFLSNHQGGAISGQNLQQQNQSKEFSYDLTSSRAKQNNNKDQNNSQLVPYSFMQSHGIQDTSHNSTSDVLSQQQQIDNITQNLIDKHIPSSKENILYNQQQDYLIILSNASIESDSHSPQQTQRDDKKQLPQTFLPILEENILETNRSTLNSFNKIEKKINETQLINSFHLKNKNGIPNKTKSEFNNNNKNHFKHNEFHKNTFTMTEEFDETFEKEKITKHQFEVLSPNLSLKSKQIFNPSSKKGSTNSSFSINNNNNNCNYVNFVDHSNHQIQLFSPKNSDGNLKSVSSCYNPTQNILQYTYTKDQIDKLITQQSKSKYKGQQSEQQQQQQVLTFSTKQSHETTNYPSASTNFISKTPQILNYPQQQPQQQQQQIQQPSLKNLQIQNQKKNNKIE</sequence>
<feature type="coiled-coil region" evidence="1">
    <location>
        <begin position="33"/>
        <end position="63"/>
    </location>
</feature>
<proteinExistence type="predicted"/>
<feature type="region of interest" description="Disordered" evidence="2">
    <location>
        <begin position="331"/>
        <end position="368"/>
    </location>
</feature>
<name>Q239M9_TETTS</name>
<keyword evidence="1" id="KW-0175">Coiled coil</keyword>
<feature type="compositionally biased region" description="Low complexity" evidence="2">
    <location>
        <begin position="688"/>
        <end position="713"/>
    </location>
</feature>
<dbReference type="EMBL" id="GG662729">
    <property type="protein sequence ID" value="EAR93241.1"/>
    <property type="molecule type" value="Genomic_DNA"/>
</dbReference>
<dbReference type="GeneID" id="7842441"/>
<reference evidence="4" key="1">
    <citation type="journal article" date="2006" name="PLoS Biol.">
        <title>Macronuclear genome sequence of the ciliate Tetrahymena thermophila, a model eukaryote.</title>
        <authorList>
            <person name="Eisen J.A."/>
            <person name="Coyne R.S."/>
            <person name="Wu M."/>
            <person name="Wu D."/>
            <person name="Thiagarajan M."/>
            <person name="Wortman J.R."/>
            <person name="Badger J.H."/>
            <person name="Ren Q."/>
            <person name="Amedeo P."/>
            <person name="Jones K.M."/>
            <person name="Tallon L.J."/>
            <person name="Delcher A.L."/>
            <person name="Salzberg S.L."/>
            <person name="Silva J.C."/>
            <person name="Haas B.J."/>
            <person name="Majoros W.H."/>
            <person name="Farzad M."/>
            <person name="Carlton J.M."/>
            <person name="Smith R.K. Jr."/>
            <person name="Garg J."/>
            <person name="Pearlman R.E."/>
            <person name="Karrer K.M."/>
            <person name="Sun L."/>
            <person name="Manning G."/>
            <person name="Elde N.C."/>
            <person name="Turkewitz A.P."/>
            <person name="Asai D.J."/>
            <person name="Wilkes D.E."/>
            <person name="Wang Y."/>
            <person name="Cai H."/>
            <person name="Collins K."/>
            <person name="Stewart B.A."/>
            <person name="Lee S.R."/>
            <person name="Wilamowska K."/>
            <person name="Weinberg Z."/>
            <person name="Ruzzo W.L."/>
            <person name="Wloga D."/>
            <person name="Gaertig J."/>
            <person name="Frankel J."/>
            <person name="Tsao C.-C."/>
            <person name="Gorovsky M.A."/>
            <person name="Keeling P.J."/>
            <person name="Waller R.F."/>
            <person name="Patron N.J."/>
            <person name="Cherry J.M."/>
            <person name="Stover N.A."/>
            <person name="Krieger C.J."/>
            <person name="del Toro C."/>
            <person name="Ryder H.F."/>
            <person name="Williamson S.C."/>
            <person name="Barbeau R.A."/>
            <person name="Hamilton E.P."/>
            <person name="Orias E."/>
        </authorList>
    </citation>
    <scope>NUCLEOTIDE SEQUENCE [LARGE SCALE GENOMIC DNA]</scope>
    <source>
        <strain evidence="4">SB210</strain>
    </source>
</reference>
<keyword evidence="4" id="KW-1185">Reference proteome</keyword>
<organism evidence="3 4">
    <name type="scientific">Tetrahymena thermophila (strain SB210)</name>
    <dbReference type="NCBI Taxonomy" id="312017"/>
    <lineage>
        <taxon>Eukaryota</taxon>
        <taxon>Sar</taxon>
        <taxon>Alveolata</taxon>
        <taxon>Ciliophora</taxon>
        <taxon>Intramacronucleata</taxon>
        <taxon>Oligohymenophorea</taxon>
        <taxon>Hymenostomatida</taxon>
        <taxon>Tetrahymenina</taxon>
        <taxon>Tetrahymenidae</taxon>
        <taxon>Tetrahymena</taxon>
    </lineage>
</organism>
<evidence type="ECO:0000313" key="3">
    <source>
        <dbReference type="EMBL" id="EAR93241.1"/>
    </source>
</evidence>
<dbReference type="HOGENOM" id="CLU_384765_0_0_1"/>
<feature type="compositionally biased region" description="Polar residues" evidence="2">
    <location>
        <begin position="666"/>
        <end position="687"/>
    </location>
</feature>
<gene>
    <name evidence="3" type="ORF">TTHERM_01119510</name>
</gene>
<dbReference type="InParanoid" id="Q239M9"/>